<proteinExistence type="predicted"/>
<name>A0A1G2BUK7_9BACT</name>
<protein>
    <recommendedName>
        <fullName evidence="4">Cell division protein FtsL</fullName>
    </recommendedName>
</protein>
<evidence type="ECO:0000313" key="3">
    <source>
        <dbReference type="Proteomes" id="UP000178109"/>
    </source>
</evidence>
<dbReference type="EMBL" id="MHKO01000033">
    <property type="protein sequence ID" value="OGY91937.1"/>
    <property type="molecule type" value="Genomic_DNA"/>
</dbReference>
<accession>A0A1G2BUK7</accession>
<dbReference type="AlphaFoldDB" id="A0A1G2BUK7"/>
<evidence type="ECO:0008006" key="4">
    <source>
        <dbReference type="Google" id="ProtNLM"/>
    </source>
</evidence>
<dbReference type="Proteomes" id="UP000178109">
    <property type="component" value="Unassembled WGS sequence"/>
</dbReference>
<comment type="caution">
    <text evidence="2">The sequence shown here is derived from an EMBL/GenBank/DDBJ whole genome shotgun (WGS) entry which is preliminary data.</text>
</comment>
<reference evidence="2 3" key="1">
    <citation type="journal article" date="2016" name="Nat. Commun.">
        <title>Thousands of microbial genomes shed light on interconnected biogeochemical processes in an aquifer system.</title>
        <authorList>
            <person name="Anantharaman K."/>
            <person name="Brown C.T."/>
            <person name="Hug L.A."/>
            <person name="Sharon I."/>
            <person name="Castelle C.J."/>
            <person name="Probst A.J."/>
            <person name="Thomas B.C."/>
            <person name="Singh A."/>
            <person name="Wilkins M.J."/>
            <person name="Karaoz U."/>
            <person name="Brodie E.L."/>
            <person name="Williams K.H."/>
            <person name="Hubbard S.S."/>
            <person name="Banfield J.F."/>
        </authorList>
    </citation>
    <scope>NUCLEOTIDE SEQUENCE [LARGE SCALE GENOMIC DNA]</scope>
</reference>
<evidence type="ECO:0000313" key="2">
    <source>
        <dbReference type="EMBL" id="OGY91937.1"/>
    </source>
</evidence>
<keyword evidence="1" id="KW-0175">Coiled coil</keyword>
<gene>
    <name evidence="2" type="ORF">A3H70_02220</name>
</gene>
<evidence type="ECO:0000256" key="1">
    <source>
        <dbReference type="SAM" id="Coils"/>
    </source>
</evidence>
<dbReference type="STRING" id="1798553.A3H70_02220"/>
<sequence>MKPWKLVLNWRLSLPVGILLFLLLYLQQTNNQAEQGFKIRKLEVTRDSLREEIRNLTWEVSAARSLATVQERARQLSLGTPTDVSFVPTEFSTVALSANQGDKTSP</sequence>
<organism evidence="2 3">
    <name type="scientific">Candidatus Komeilibacteria bacterium RIFCSPLOWO2_02_FULL_48_11</name>
    <dbReference type="NCBI Taxonomy" id="1798553"/>
    <lineage>
        <taxon>Bacteria</taxon>
        <taxon>Candidatus Komeiliibacteriota</taxon>
    </lineage>
</organism>
<feature type="coiled-coil region" evidence="1">
    <location>
        <begin position="39"/>
        <end position="66"/>
    </location>
</feature>